<dbReference type="Pfam" id="PF10604">
    <property type="entry name" value="Polyketide_cyc2"/>
    <property type="match status" value="1"/>
</dbReference>
<evidence type="ECO:0000313" key="2">
    <source>
        <dbReference type="Proteomes" id="UP000295453"/>
    </source>
</evidence>
<gene>
    <name evidence="1" type="ORF">EPD65_10825</name>
</gene>
<reference evidence="1 2" key="1">
    <citation type="submission" date="2019-03" db="EMBL/GenBank/DDBJ databases">
        <authorList>
            <person name="Kim M.K.M."/>
        </authorList>
    </citation>
    <scope>NUCLEOTIDE SEQUENCE [LARGE SCALE GENOMIC DNA]</scope>
    <source>
        <strain evidence="1 2">18JY15-6</strain>
    </source>
</reference>
<accession>A0A4R1BZ15</accession>
<name>A0A4R1BZ15_9ACTN</name>
<dbReference type="InterPro" id="IPR019587">
    <property type="entry name" value="Polyketide_cyclase/dehydratase"/>
</dbReference>
<proteinExistence type="predicted"/>
<protein>
    <submittedName>
        <fullName evidence="1">SRPBCC family protein</fullName>
    </submittedName>
</protein>
<evidence type="ECO:0000313" key="1">
    <source>
        <dbReference type="EMBL" id="TCJ23354.1"/>
    </source>
</evidence>
<dbReference type="CDD" id="cd07821">
    <property type="entry name" value="PYR_PYL_RCAR_like"/>
    <property type="match status" value="1"/>
</dbReference>
<sequence>MRASSKAIVRVNIDEAWRILSDHAGMTDWGPGVTAVVTKPGTTEPNGVGAVRKITAPGPAPAIVEEITAFDAPGRLGYKALGGVPFADYAGEVTLVATEAGTLITWTLTARQRVPFVEQKALKALSLGLLQAYVRRLKRAA</sequence>
<dbReference type="SUPFAM" id="SSF55961">
    <property type="entry name" value="Bet v1-like"/>
    <property type="match status" value="1"/>
</dbReference>
<dbReference type="AlphaFoldDB" id="A0A4R1BZ15"/>
<dbReference type="OrthoDB" id="3399604at2"/>
<dbReference type="InterPro" id="IPR023393">
    <property type="entry name" value="START-like_dom_sf"/>
</dbReference>
<dbReference type="EMBL" id="SJZJ01000017">
    <property type="protein sequence ID" value="TCJ23354.1"/>
    <property type="molecule type" value="Genomic_DNA"/>
</dbReference>
<organism evidence="1 2">
    <name type="scientific">Nocardioides jejuensis</name>
    <dbReference type="NCBI Taxonomy" id="2502782"/>
    <lineage>
        <taxon>Bacteria</taxon>
        <taxon>Bacillati</taxon>
        <taxon>Actinomycetota</taxon>
        <taxon>Actinomycetes</taxon>
        <taxon>Propionibacteriales</taxon>
        <taxon>Nocardioidaceae</taxon>
        <taxon>Nocardioides</taxon>
    </lineage>
</organism>
<comment type="caution">
    <text evidence="1">The sequence shown here is derived from an EMBL/GenBank/DDBJ whole genome shotgun (WGS) entry which is preliminary data.</text>
</comment>
<dbReference type="Gene3D" id="3.30.530.20">
    <property type="match status" value="1"/>
</dbReference>
<dbReference type="RefSeq" id="WP_131584020.1">
    <property type="nucleotide sequence ID" value="NZ_SJZJ01000017.1"/>
</dbReference>
<keyword evidence="2" id="KW-1185">Reference proteome</keyword>
<dbReference type="Proteomes" id="UP000295453">
    <property type="component" value="Unassembled WGS sequence"/>
</dbReference>